<keyword evidence="2" id="KW-1185">Reference proteome</keyword>
<dbReference type="AlphaFoldDB" id="A0A9P0X7Z7"/>
<evidence type="ECO:0000313" key="1">
    <source>
        <dbReference type="EMBL" id="CAH4011812.1"/>
    </source>
</evidence>
<sequence>MIKDTASSAKIFKEDYLSGDRNISPGSESGVPPGLPGIAWDHPGLADFSRVAVAAIPALFPSPGMRFKLRLSEIYGGNDFIQQHTLETNNLERLGNSQLCKRTDDSC</sequence>
<reference evidence="1" key="1">
    <citation type="submission" date="2022-05" db="EMBL/GenBank/DDBJ databases">
        <authorList>
            <person name="Okamura Y."/>
        </authorList>
    </citation>
    <scope>NUCLEOTIDE SEQUENCE</scope>
</reference>
<dbReference type="Proteomes" id="UP001152562">
    <property type="component" value="Unassembled WGS sequence"/>
</dbReference>
<dbReference type="EMBL" id="CALOZG010000004">
    <property type="protein sequence ID" value="CAH4011812.1"/>
    <property type="molecule type" value="Genomic_DNA"/>
</dbReference>
<name>A0A9P0X7Z7_PIEBR</name>
<accession>A0A9P0X7Z7</accession>
<protein>
    <submittedName>
        <fullName evidence="1">Uncharacterized protein</fullName>
    </submittedName>
</protein>
<proteinExistence type="predicted"/>
<organism evidence="1 2">
    <name type="scientific">Pieris brassicae</name>
    <name type="common">White butterfly</name>
    <name type="synonym">Large white butterfly</name>
    <dbReference type="NCBI Taxonomy" id="7116"/>
    <lineage>
        <taxon>Eukaryota</taxon>
        <taxon>Metazoa</taxon>
        <taxon>Ecdysozoa</taxon>
        <taxon>Arthropoda</taxon>
        <taxon>Hexapoda</taxon>
        <taxon>Insecta</taxon>
        <taxon>Pterygota</taxon>
        <taxon>Neoptera</taxon>
        <taxon>Endopterygota</taxon>
        <taxon>Lepidoptera</taxon>
        <taxon>Glossata</taxon>
        <taxon>Ditrysia</taxon>
        <taxon>Papilionoidea</taxon>
        <taxon>Pieridae</taxon>
        <taxon>Pierinae</taxon>
        <taxon>Pieris</taxon>
    </lineage>
</organism>
<evidence type="ECO:0000313" key="2">
    <source>
        <dbReference type="Proteomes" id="UP001152562"/>
    </source>
</evidence>
<comment type="caution">
    <text evidence="1">The sequence shown here is derived from an EMBL/GenBank/DDBJ whole genome shotgun (WGS) entry which is preliminary data.</text>
</comment>
<gene>
    <name evidence="1" type="ORF">PIBRA_LOCUS3189</name>
</gene>